<evidence type="ECO:0000259" key="1">
    <source>
        <dbReference type="Pfam" id="PF13460"/>
    </source>
</evidence>
<dbReference type="InterPro" id="IPR016040">
    <property type="entry name" value="NAD(P)-bd_dom"/>
</dbReference>
<keyword evidence="3" id="KW-1185">Reference proteome</keyword>
<dbReference type="PANTHER" id="PTHR15020:SF50">
    <property type="entry name" value="UPF0659 PROTEIN YMR090W"/>
    <property type="match status" value="1"/>
</dbReference>
<feature type="domain" description="NAD(P)-binding" evidence="1">
    <location>
        <begin position="36"/>
        <end position="196"/>
    </location>
</feature>
<organism evidence="2 3">
    <name type="scientific">Schizopora paradoxa</name>
    <dbReference type="NCBI Taxonomy" id="27342"/>
    <lineage>
        <taxon>Eukaryota</taxon>
        <taxon>Fungi</taxon>
        <taxon>Dikarya</taxon>
        <taxon>Basidiomycota</taxon>
        <taxon>Agaricomycotina</taxon>
        <taxon>Agaricomycetes</taxon>
        <taxon>Hymenochaetales</taxon>
        <taxon>Schizoporaceae</taxon>
        <taxon>Schizopora</taxon>
    </lineage>
</organism>
<protein>
    <submittedName>
        <fullName evidence="2">NAD(P)-binding protein</fullName>
    </submittedName>
</protein>
<dbReference type="SUPFAM" id="SSF51735">
    <property type="entry name" value="NAD(P)-binding Rossmann-fold domains"/>
    <property type="match status" value="1"/>
</dbReference>
<accession>A0A0H2RKC0</accession>
<dbReference type="OrthoDB" id="63935at2759"/>
<proteinExistence type="predicted"/>
<dbReference type="STRING" id="27342.A0A0H2RKC0"/>
<dbReference type="EMBL" id="KQ085986">
    <property type="protein sequence ID" value="KLO12062.1"/>
    <property type="molecule type" value="Genomic_DNA"/>
</dbReference>
<dbReference type="Gene3D" id="3.40.50.720">
    <property type="entry name" value="NAD(P)-binding Rossmann-like Domain"/>
    <property type="match status" value="1"/>
</dbReference>
<dbReference type="AlphaFoldDB" id="A0A0H2RKC0"/>
<name>A0A0H2RKC0_9AGAM</name>
<dbReference type="InParanoid" id="A0A0H2RKC0"/>
<reference evidence="2 3" key="1">
    <citation type="submission" date="2015-04" db="EMBL/GenBank/DDBJ databases">
        <title>Complete genome sequence of Schizopora paradoxa KUC8140, a cosmopolitan wood degrader in East Asia.</title>
        <authorList>
            <consortium name="DOE Joint Genome Institute"/>
            <person name="Min B."/>
            <person name="Park H."/>
            <person name="Jang Y."/>
            <person name="Kim J.-J."/>
            <person name="Kim K.H."/>
            <person name="Pangilinan J."/>
            <person name="Lipzen A."/>
            <person name="Riley R."/>
            <person name="Grigoriev I.V."/>
            <person name="Spatafora J.W."/>
            <person name="Choi I.-G."/>
        </authorList>
    </citation>
    <scope>NUCLEOTIDE SEQUENCE [LARGE SCALE GENOMIC DNA]</scope>
    <source>
        <strain evidence="2 3">KUC8140</strain>
    </source>
</reference>
<dbReference type="InterPro" id="IPR036291">
    <property type="entry name" value="NAD(P)-bd_dom_sf"/>
</dbReference>
<evidence type="ECO:0000313" key="2">
    <source>
        <dbReference type="EMBL" id="KLO12062.1"/>
    </source>
</evidence>
<gene>
    <name evidence="2" type="ORF">SCHPADRAFT_905504</name>
</gene>
<evidence type="ECO:0000313" key="3">
    <source>
        <dbReference type="Proteomes" id="UP000053477"/>
    </source>
</evidence>
<dbReference type="Pfam" id="PF13460">
    <property type="entry name" value="NAD_binding_10"/>
    <property type="match status" value="1"/>
</dbReference>
<dbReference type="PANTHER" id="PTHR15020">
    <property type="entry name" value="FLAVIN REDUCTASE-RELATED"/>
    <property type="match status" value="1"/>
</dbReference>
<sequence>MDHGVPFETILDRLPLSPPTQLQTHILSTMKVLVFGGSKNIGYYSAERLLDSGATVYFQLRRPSAFDEDEKIQKYVKSGKAFIIQGDALKAEDVQRAFTEASADGPIDFVLFTVGGAPTFKLSKGMVLDPPDICSASMLNVLAAMPRDPVPKLILISSIGLTKTSHESLPALLKPMYGYLLQHPHEDKLAMERVIAYAAGREWKEEEPSASILPEGWQSRLPEAGFQKRTLVVRPAFLTDGKCKADKEGNAGYRASDQELGGYTVSRRDVAHFIAEQAVKDWEKYENSIINVGY</sequence>
<dbReference type="Proteomes" id="UP000053477">
    <property type="component" value="Unassembled WGS sequence"/>
</dbReference>